<protein>
    <recommendedName>
        <fullName evidence="4 9">Ornithine carbamoyltransferase</fullName>
        <ecNumber evidence="4 9">2.1.3.3</ecNumber>
    </recommendedName>
</protein>
<evidence type="ECO:0000256" key="3">
    <source>
        <dbReference type="ARBA" id="ARBA00007805"/>
    </source>
</evidence>
<evidence type="ECO:0000259" key="12">
    <source>
        <dbReference type="Pfam" id="PF02729"/>
    </source>
</evidence>
<dbReference type="GO" id="GO:0004585">
    <property type="term" value="F:ornithine carbamoyltransferase activity"/>
    <property type="evidence" value="ECO:0007669"/>
    <property type="project" value="UniProtKB-UniRule"/>
</dbReference>
<comment type="similarity">
    <text evidence="3">Belongs to the aspartate/ornithine carbamoyltransferase superfamily. OTCase family.</text>
</comment>
<organism evidence="13 14">
    <name type="scientific">Phocicoccus schoeneichii</name>
    <dbReference type="NCBI Taxonomy" id="1812261"/>
    <lineage>
        <taxon>Bacteria</taxon>
        <taxon>Bacillati</taxon>
        <taxon>Bacillota</taxon>
        <taxon>Bacilli</taxon>
        <taxon>Bacillales</taxon>
        <taxon>Salinicoccaceae</taxon>
        <taxon>Phocicoccus</taxon>
    </lineage>
</organism>
<comment type="function">
    <text evidence="1">Reversibly catalyzes the transfer of the carbamoyl group from carbamoyl phosphate (CP) to the N(epsilon) atom of ornithine (ORN) to produce L-citrulline.</text>
</comment>
<accession>A0A6V7R6R5</accession>
<dbReference type="InterPro" id="IPR002292">
    <property type="entry name" value="Orn/put_carbamltrans"/>
</dbReference>
<feature type="domain" description="Aspartate/ornithine carbamoyltransferase Asp/Orn-binding" evidence="11">
    <location>
        <begin position="153"/>
        <end position="323"/>
    </location>
</feature>
<name>A0A6V7R6R5_9BACL</name>
<evidence type="ECO:0000256" key="7">
    <source>
        <dbReference type="ARBA" id="ARBA00037919"/>
    </source>
</evidence>
<reference evidence="13 14" key="1">
    <citation type="submission" date="2020-07" db="EMBL/GenBank/DDBJ databases">
        <authorList>
            <person name="Criscuolo A."/>
        </authorList>
    </citation>
    <scope>NUCLEOTIDE SEQUENCE [LARGE SCALE GENOMIC DNA]</scope>
    <source>
        <strain evidence="14">CIP 111030</strain>
    </source>
</reference>
<dbReference type="NCBIfam" id="TIGR00658">
    <property type="entry name" value="orni_carb_tr"/>
    <property type="match status" value="1"/>
</dbReference>
<dbReference type="Proteomes" id="UP000521032">
    <property type="component" value="Unassembled WGS sequence"/>
</dbReference>
<dbReference type="PRINTS" id="PR00102">
    <property type="entry name" value="OTCASE"/>
</dbReference>
<comment type="caution">
    <text evidence="13">The sequence shown here is derived from an EMBL/GenBank/DDBJ whole genome shotgun (WGS) entry which is preliminary data.</text>
</comment>
<dbReference type="SUPFAM" id="SSF53671">
    <property type="entry name" value="Aspartate/ornithine carbamoyltransferase"/>
    <property type="match status" value="1"/>
</dbReference>
<evidence type="ECO:0000256" key="5">
    <source>
        <dbReference type="ARBA" id="ARBA00022490"/>
    </source>
</evidence>
<keyword evidence="6 10" id="KW-0808">Transferase</keyword>
<dbReference type="RefSeq" id="WP_186085226.1">
    <property type="nucleotide sequence ID" value="NZ_BMDB01000001.1"/>
</dbReference>
<dbReference type="InterPro" id="IPR006130">
    <property type="entry name" value="Asp/Orn_carbamoylTrfase"/>
</dbReference>
<evidence type="ECO:0000256" key="1">
    <source>
        <dbReference type="ARBA" id="ARBA00003822"/>
    </source>
</evidence>
<evidence type="ECO:0000256" key="6">
    <source>
        <dbReference type="ARBA" id="ARBA00022679"/>
    </source>
</evidence>
<dbReference type="GO" id="GO:0016597">
    <property type="term" value="F:amino acid binding"/>
    <property type="evidence" value="ECO:0007669"/>
    <property type="project" value="InterPro"/>
</dbReference>
<dbReference type="EC" id="2.1.3.3" evidence="4 9"/>
<dbReference type="AlphaFoldDB" id="A0A6V7R6R5"/>
<dbReference type="InterPro" id="IPR006132">
    <property type="entry name" value="Asp/Orn_carbamoyltranf_P-bd"/>
</dbReference>
<dbReference type="Pfam" id="PF02729">
    <property type="entry name" value="OTCace_N"/>
    <property type="match status" value="1"/>
</dbReference>
<feature type="domain" description="Aspartate/ornithine carbamoyltransferase carbamoyl-P binding" evidence="12">
    <location>
        <begin position="5"/>
        <end position="145"/>
    </location>
</feature>
<dbReference type="Gene3D" id="3.40.50.1370">
    <property type="entry name" value="Aspartate/ornithine carbamoyltransferase"/>
    <property type="match status" value="2"/>
</dbReference>
<dbReference type="InterPro" id="IPR036901">
    <property type="entry name" value="Asp/Orn_carbamoylTrfase_sf"/>
</dbReference>
<dbReference type="EMBL" id="CAJEWE010000006">
    <property type="protein sequence ID" value="CAD2072718.1"/>
    <property type="molecule type" value="Genomic_DNA"/>
</dbReference>
<evidence type="ECO:0000256" key="2">
    <source>
        <dbReference type="ARBA" id="ARBA00004496"/>
    </source>
</evidence>
<comment type="catalytic activity">
    <reaction evidence="8">
        <text>carbamoyl phosphate + L-ornithine = L-citrulline + phosphate + H(+)</text>
        <dbReference type="Rhea" id="RHEA:19513"/>
        <dbReference type="ChEBI" id="CHEBI:15378"/>
        <dbReference type="ChEBI" id="CHEBI:43474"/>
        <dbReference type="ChEBI" id="CHEBI:46911"/>
        <dbReference type="ChEBI" id="CHEBI:57743"/>
        <dbReference type="ChEBI" id="CHEBI:58228"/>
        <dbReference type="EC" id="2.1.3.3"/>
    </reaction>
</comment>
<dbReference type="PRINTS" id="PR00100">
    <property type="entry name" value="AOTCASE"/>
</dbReference>
<dbReference type="InterPro" id="IPR006131">
    <property type="entry name" value="Asp_carbamoyltransf_Asp/Orn-bd"/>
</dbReference>
<evidence type="ECO:0000256" key="9">
    <source>
        <dbReference type="NCBIfam" id="TIGR00658"/>
    </source>
</evidence>
<dbReference type="GO" id="GO:0019240">
    <property type="term" value="P:citrulline biosynthetic process"/>
    <property type="evidence" value="ECO:0007669"/>
    <property type="project" value="TreeGrafter"/>
</dbReference>
<dbReference type="PANTHER" id="PTHR45753:SF1">
    <property type="entry name" value="ORNITHINE CARBAMOYLTRANSFERASE, CATABOLIC"/>
    <property type="match status" value="1"/>
</dbReference>
<dbReference type="Pfam" id="PF00185">
    <property type="entry name" value="OTCace"/>
    <property type="match status" value="1"/>
</dbReference>
<keyword evidence="14" id="KW-1185">Reference proteome</keyword>
<evidence type="ECO:0000313" key="14">
    <source>
        <dbReference type="Proteomes" id="UP000521032"/>
    </source>
</evidence>
<dbReference type="FunFam" id="3.40.50.1370:FF:000008">
    <property type="entry name" value="Ornithine carbamoyltransferase"/>
    <property type="match status" value="1"/>
</dbReference>
<evidence type="ECO:0000256" key="10">
    <source>
        <dbReference type="RuleBase" id="RU003634"/>
    </source>
</evidence>
<gene>
    <name evidence="13" type="primary">arcB</name>
    <name evidence="13" type="ORF">JEOSCH030_00388</name>
</gene>
<evidence type="ECO:0000256" key="4">
    <source>
        <dbReference type="ARBA" id="ARBA00013007"/>
    </source>
</evidence>
<dbReference type="GO" id="GO:0005737">
    <property type="term" value="C:cytoplasm"/>
    <property type="evidence" value="ECO:0007669"/>
    <property type="project" value="UniProtKB-SubCell"/>
</dbReference>
<evidence type="ECO:0000313" key="13">
    <source>
        <dbReference type="EMBL" id="CAD2072718.1"/>
    </source>
</evidence>
<proteinExistence type="inferred from homology"/>
<sequence length="333" mass="37514">MYTPKHFNLLQDFTKAELEYLIDFSIHLKQLKANRIPHEYLKGQNIALIFDKTSSRTRSAYVVASHDLGAHSETLVKSDIQFGKKESVLDSARVFGSMFDGIMLRVSKQDIVDTFVEQAGVSIWNGMTDEWHPTQMIADFMTIKEHYGTFDHQHVVFCGDGSSNVAISLMVTCAILGIDMTTASPDCLRPNSKTLALIETLSSESGASITFNKDPNVAVKKATVVYTDVWASMGEEDKFKERIDELYKYQVNKELVSHIEGEYIFMHCLPAFHNTDTEVGNYVKEKYGIDEMEVTDDVFKSPNAKQFIQAENRLHSIKAIMASTNGHLFVPSV</sequence>
<dbReference type="GO" id="GO:0042450">
    <property type="term" value="P:L-arginine biosynthetic process via ornithine"/>
    <property type="evidence" value="ECO:0007669"/>
    <property type="project" value="UniProtKB-UniRule"/>
</dbReference>
<dbReference type="PANTHER" id="PTHR45753">
    <property type="entry name" value="ORNITHINE CARBAMOYLTRANSFERASE, MITOCHONDRIAL"/>
    <property type="match status" value="1"/>
</dbReference>
<comment type="pathway">
    <text evidence="7">Amino-acid degradation; L-arginine degradation via ADI pathway; carbamoyl phosphate from L-arginine: step 2/2.</text>
</comment>
<evidence type="ECO:0000256" key="8">
    <source>
        <dbReference type="ARBA" id="ARBA00048772"/>
    </source>
</evidence>
<comment type="subcellular location">
    <subcellularLocation>
        <location evidence="2">Cytoplasm</location>
    </subcellularLocation>
</comment>
<keyword evidence="5" id="KW-0963">Cytoplasm</keyword>
<evidence type="ECO:0000259" key="11">
    <source>
        <dbReference type="Pfam" id="PF00185"/>
    </source>
</evidence>